<comment type="caution">
    <text evidence="2">The sequence shown here is derived from an EMBL/GenBank/DDBJ whole genome shotgun (WGS) entry which is preliminary data.</text>
</comment>
<evidence type="ECO:0000256" key="1">
    <source>
        <dbReference type="SAM" id="MobiDB-lite"/>
    </source>
</evidence>
<gene>
    <name evidence="2" type="ORF">GcM3_033034</name>
</gene>
<evidence type="ECO:0000313" key="3">
    <source>
        <dbReference type="Proteomes" id="UP000283383"/>
    </source>
</evidence>
<reference evidence="2 3" key="1">
    <citation type="journal article" date="2018" name="BMC Genomics">
        <title>Comparative genome analyses reveal sequence features reflecting distinct modes of host-adaptation between dicot and monocot powdery mildew.</title>
        <authorList>
            <person name="Wu Y."/>
            <person name="Ma X."/>
            <person name="Pan Z."/>
            <person name="Kale S.D."/>
            <person name="Song Y."/>
            <person name="King H."/>
            <person name="Zhang Q."/>
            <person name="Presley C."/>
            <person name="Deng X."/>
            <person name="Wei C.I."/>
            <person name="Xiao S."/>
        </authorList>
    </citation>
    <scope>NUCLEOTIDE SEQUENCE [LARGE SCALE GENOMIC DNA]</scope>
    <source>
        <strain evidence="2">UMSG3</strain>
    </source>
</reference>
<evidence type="ECO:0000313" key="2">
    <source>
        <dbReference type="EMBL" id="RKF81680.1"/>
    </source>
</evidence>
<dbReference type="AlphaFoldDB" id="A0A420J4G7"/>
<protein>
    <submittedName>
        <fullName evidence="2">Uncharacterized protein</fullName>
    </submittedName>
</protein>
<feature type="compositionally biased region" description="Polar residues" evidence="1">
    <location>
        <begin position="1"/>
        <end position="26"/>
    </location>
</feature>
<dbReference type="EMBL" id="MCBQ01003303">
    <property type="protein sequence ID" value="RKF81680.1"/>
    <property type="molecule type" value="Genomic_DNA"/>
</dbReference>
<proteinExistence type="predicted"/>
<dbReference type="Proteomes" id="UP000283383">
    <property type="component" value="Unassembled WGS sequence"/>
</dbReference>
<keyword evidence="3" id="KW-1185">Reference proteome</keyword>
<feature type="region of interest" description="Disordered" evidence="1">
    <location>
        <begin position="1"/>
        <end position="64"/>
    </location>
</feature>
<sequence>MNMNMNSQNASENDSLIESLRAQKNPTLRKDKAGKGVNRKSFNASGNKDNILPRPDNSNMELGK</sequence>
<name>A0A420J4G7_9PEZI</name>
<organism evidence="2 3">
    <name type="scientific">Golovinomyces cichoracearum</name>
    <dbReference type="NCBI Taxonomy" id="62708"/>
    <lineage>
        <taxon>Eukaryota</taxon>
        <taxon>Fungi</taxon>
        <taxon>Dikarya</taxon>
        <taxon>Ascomycota</taxon>
        <taxon>Pezizomycotina</taxon>
        <taxon>Leotiomycetes</taxon>
        <taxon>Erysiphales</taxon>
        <taxon>Erysiphaceae</taxon>
        <taxon>Golovinomyces</taxon>
    </lineage>
</organism>
<accession>A0A420J4G7</accession>